<accession>A0A1X7UR64</accession>
<keyword evidence="1" id="KW-0472">Membrane</keyword>
<organism evidence="2">
    <name type="scientific">Amphimedon queenslandica</name>
    <name type="common">Sponge</name>
    <dbReference type="NCBI Taxonomy" id="400682"/>
    <lineage>
        <taxon>Eukaryota</taxon>
        <taxon>Metazoa</taxon>
        <taxon>Porifera</taxon>
        <taxon>Demospongiae</taxon>
        <taxon>Heteroscleromorpha</taxon>
        <taxon>Haplosclerida</taxon>
        <taxon>Niphatidae</taxon>
        <taxon>Amphimedon</taxon>
    </lineage>
</organism>
<feature type="transmembrane region" description="Helical" evidence="1">
    <location>
        <begin position="77"/>
        <end position="101"/>
    </location>
</feature>
<dbReference type="InParanoid" id="A0A1X7UR64"/>
<dbReference type="AlphaFoldDB" id="A0A1X7UR64"/>
<feature type="transmembrane region" description="Helical" evidence="1">
    <location>
        <begin position="49"/>
        <end position="70"/>
    </location>
</feature>
<feature type="transmembrane region" description="Helical" evidence="1">
    <location>
        <begin position="121"/>
        <end position="142"/>
    </location>
</feature>
<keyword evidence="1" id="KW-1133">Transmembrane helix</keyword>
<evidence type="ECO:0000313" key="2">
    <source>
        <dbReference type="EnsemblMetazoa" id="Aqu2.1.29887_001"/>
    </source>
</evidence>
<proteinExistence type="predicted"/>
<sequence>MLDGLARKLALPFVLLSAIGWVTFAVGFGILNFRLQDTTDSPATGIEYFPEWCFGVASLLLYAVTITHLFCGNPLTIFLIMFFQSFFFASGGAIMFTYGYFIRIRWEADQEETLHKDEYEIIVMFVGAGIALLLYWTSLMFWPCFRRKEDYEDA</sequence>
<keyword evidence="1" id="KW-0812">Transmembrane</keyword>
<name>A0A1X7UR64_AMPQE</name>
<protein>
    <submittedName>
        <fullName evidence="2">Uncharacterized protein</fullName>
    </submittedName>
</protein>
<dbReference type="EnsemblMetazoa" id="Aqu2.1.29887_001">
    <property type="protein sequence ID" value="Aqu2.1.29887_001"/>
    <property type="gene ID" value="Aqu2.1.29887"/>
</dbReference>
<reference evidence="2" key="1">
    <citation type="submission" date="2017-05" db="UniProtKB">
        <authorList>
            <consortium name="EnsemblMetazoa"/>
        </authorList>
    </citation>
    <scope>IDENTIFICATION</scope>
</reference>
<evidence type="ECO:0000256" key="1">
    <source>
        <dbReference type="SAM" id="Phobius"/>
    </source>
</evidence>